<gene>
    <name evidence="1" type="ORF">J2X26_004083</name>
</gene>
<dbReference type="RefSeq" id="WP_307494532.1">
    <property type="nucleotide sequence ID" value="NZ_JAUSVB010000006.1"/>
</dbReference>
<keyword evidence="2" id="KW-1185">Reference proteome</keyword>
<dbReference type="InterPro" id="IPR006439">
    <property type="entry name" value="HAD-SF_hydro_IA"/>
</dbReference>
<dbReference type="InterPro" id="IPR051806">
    <property type="entry name" value="HAD-like_SPP"/>
</dbReference>
<dbReference type="InterPro" id="IPR023214">
    <property type="entry name" value="HAD_sf"/>
</dbReference>
<dbReference type="Pfam" id="PF00702">
    <property type="entry name" value="Hydrolase"/>
    <property type="match status" value="1"/>
</dbReference>
<keyword evidence="1" id="KW-0378">Hydrolase</keyword>
<dbReference type="Gene3D" id="3.40.50.1000">
    <property type="entry name" value="HAD superfamily/HAD-like"/>
    <property type="match status" value="1"/>
</dbReference>
<dbReference type="InterPro" id="IPR036412">
    <property type="entry name" value="HAD-like_sf"/>
</dbReference>
<dbReference type="PANTHER" id="PTHR43481">
    <property type="entry name" value="FRUCTOSE-1-PHOSPHATE PHOSPHATASE"/>
    <property type="match status" value="1"/>
</dbReference>
<dbReference type="InterPro" id="IPR023198">
    <property type="entry name" value="PGP-like_dom2"/>
</dbReference>
<evidence type="ECO:0000313" key="1">
    <source>
        <dbReference type="EMBL" id="MDQ0375745.1"/>
    </source>
</evidence>
<dbReference type="NCBIfam" id="TIGR01509">
    <property type="entry name" value="HAD-SF-IA-v3"/>
    <property type="match status" value="1"/>
</dbReference>
<accession>A0ABU0EL46</accession>
<comment type="caution">
    <text evidence="1">The sequence shown here is derived from an EMBL/GenBank/DDBJ whole genome shotgun (WGS) entry which is preliminary data.</text>
</comment>
<dbReference type="SFLD" id="SFLDS00003">
    <property type="entry name" value="Haloacid_Dehalogenase"/>
    <property type="match status" value="1"/>
</dbReference>
<proteinExistence type="predicted"/>
<dbReference type="SFLD" id="SFLDG01129">
    <property type="entry name" value="C1.5:_HAD__Beta-PGM__Phosphata"/>
    <property type="match status" value="1"/>
</dbReference>
<reference evidence="1 2" key="1">
    <citation type="submission" date="2023-07" db="EMBL/GenBank/DDBJ databases">
        <title>Sorghum-associated microbial communities from plants grown in Nebraska, USA.</title>
        <authorList>
            <person name="Schachtman D."/>
        </authorList>
    </citation>
    <scope>NUCLEOTIDE SEQUENCE [LARGE SCALE GENOMIC DNA]</scope>
    <source>
        <strain evidence="1 2">BE332</strain>
    </source>
</reference>
<dbReference type="EMBL" id="JAUSVB010000006">
    <property type="protein sequence ID" value="MDQ0375745.1"/>
    <property type="molecule type" value="Genomic_DNA"/>
</dbReference>
<evidence type="ECO:0000313" key="2">
    <source>
        <dbReference type="Proteomes" id="UP001239626"/>
    </source>
</evidence>
<dbReference type="EC" id="3.1.3.23" evidence="1"/>
<sequence length="209" mass="22794">MPAPDAAAVLFDVDGTLVDAVANQRRIWATWADRFRLDGDEVYSVALRTRPVETAAHFLPEADRARAVEHFHRLEDDDVHQGQYKAFTGVHQLLRDLEPDRWALVTANLRRRVEGRFRRLALPVPRVIVDAESTVHGKPHPAPYLAAAAALGVVPARCLVVEDSASGVAAGLAAGMTVWTVNGPVPLRGAHRHFPALSDAAPDVLRFVG</sequence>
<dbReference type="SUPFAM" id="SSF56784">
    <property type="entry name" value="HAD-like"/>
    <property type="match status" value="1"/>
</dbReference>
<dbReference type="Gene3D" id="1.10.150.240">
    <property type="entry name" value="Putative phosphatase, domain 2"/>
    <property type="match status" value="1"/>
</dbReference>
<dbReference type="GO" id="GO:0050308">
    <property type="term" value="F:sugar-phosphatase activity"/>
    <property type="evidence" value="ECO:0007669"/>
    <property type="project" value="UniProtKB-EC"/>
</dbReference>
<dbReference type="PANTHER" id="PTHR43481:SF4">
    <property type="entry name" value="GLYCEROL-1-PHOSPHATE PHOSPHOHYDROLASE 1-RELATED"/>
    <property type="match status" value="1"/>
</dbReference>
<dbReference type="Proteomes" id="UP001239626">
    <property type="component" value="Unassembled WGS sequence"/>
</dbReference>
<organism evidence="1 2">
    <name type="scientific">Cellulomonas humilata</name>
    <dbReference type="NCBI Taxonomy" id="144055"/>
    <lineage>
        <taxon>Bacteria</taxon>
        <taxon>Bacillati</taxon>
        <taxon>Actinomycetota</taxon>
        <taxon>Actinomycetes</taxon>
        <taxon>Micrococcales</taxon>
        <taxon>Cellulomonadaceae</taxon>
        <taxon>Cellulomonas</taxon>
    </lineage>
</organism>
<protein>
    <submittedName>
        <fullName evidence="1">Sugar-phosphatase</fullName>
        <ecNumber evidence="1">3.1.3.23</ecNumber>
    </submittedName>
</protein>
<name>A0ABU0EL46_9CELL</name>